<keyword evidence="2" id="KW-1185">Reference proteome</keyword>
<gene>
    <name evidence="1" type="ORF">PDMSB3_0091</name>
</gene>
<dbReference type="EMBL" id="LR699556">
    <property type="protein sequence ID" value="VVD31215.1"/>
    <property type="molecule type" value="Genomic_DNA"/>
</dbReference>
<geneLocation type="plasmid" evidence="1 2">
    <name>pII</name>
</geneLocation>
<sequence>MKSSCGGSHAFAVDTAKRGACARWARWATRWTPKLEWVYPGHAGLNGDARAKTRDAGWVRFQWADYGSPPKHSGKIVAQGAAQGGSIRCACHKR</sequence>
<dbReference type="Proteomes" id="UP000325811">
    <property type="component" value="Plasmid pII"/>
</dbReference>
<proteinExistence type="predicted"/>
<accession>A0A5Q4YV29</accession>
<dbReference type="KEGG" id="pdio:PDMSB3_0091.3"/>
<protein>
    <submittedName>
        <fullName evidence="1">Uncharacterized protein</fullName>
    </submittedName>
</protein>
<evidence type="ECO:0000313" key="2">
    <source>
        <dbReference type="Proteomes" id="UP000325811"/>
    </source>
</evidence>
<dbReference type="AlphaFoldDB" id="A0A5Q4YV29"/>
<reference evidence="1 2" key="1">
    <citation type="submission" date="2019-08" db="EMBL/GenBank/DDBJ databases">
        <authorList>
            <person name="Herpell B J."/>
        </authorList>
    </citation>
    <scope>NUCLEOTIDE SEQUENCE [LARGE SCALE GENOMIC DNA]</scope>
    <source>
        <strain evidence="2">Msb3</strain>
        <plasmid evidence="1 2">pII</plasmid>
    </source>
</reference>
<evidence type="ECO:0000313" key="1">
    <source>
        <dbReference type="EMBL" id="VVD31215.1"/>
    </source>
</evidence>
<name>A0A5Q4YV29_9BURK</name>
<organism evidence="1 2">
    <name type="scientific">Paraburkholderia dioscoreae</name>
    <dbReference type="NCBI Taxonomy" id="2604047"/>
    <lineage>
        <taxon>Bacteria</taxon>
        <taxon>Pseudomonadati</taxon>
        <taxon>Pseudomonadota</taxon>
        <taxon>Betaproteobacteria</taxon>
        <taxon>Burkholderiales</taxon>
        <taxon>Burkholderiaceae</taxon>
        <taxon>Paraburkholderia</taxon>
    </lineage>
</organism>
<keyword evidence="1" id="KW-0614">Plasmid</keyword>